<feature type="transmembrane region" description="Helical" evidence="7">
    <location>
        <begin position="234"/>
        <end position="252"/>
    </location>
</feature>
<feature type="compositionally biased region" description="Gly residues" evidence="6">
    <location>
        <begin position="56"/>
        <end position="68"/>
    </location>
</feature>
<feature type="transmembrane region" description="Helical" evidence="7">
    <location>
        <begin position="272"/>
        <end position="292"/>
    </location>
</feature>
<feature type="transmembrane region" description="Helical" evidence="7">
    <location>
        <begin position="206"/>
        <end position="227"/>
    </location>
</feature>
<feature type="compositionally biased region" description="Basic residues" evidence="6">
    <location>
        <begin position="1"/>
        <end position="20"/>
    </location>
</feature>
<keyword evidence="2" id="KW-1003">Cell membrane</keyword>
<name>A0A7K1FTB8_9ACTN</name>
<keyword evidence="3 7" id="KW-0812">Transmembrane</keyword>
<dbReference type="Proteomes" id="UP000460221">
    <property type="component" value="Unassembled WGS sequence"/>
</dbReference>
<accession>A0A7K1FTB8</accession>
<evidence type="ECO:0000256" key="6">
    <source>
        <dbReference type="SAM" id="MobiDB-lite"/>
    </source>
</evidence>
<feature type="transmembrane region" description="Helical" evidence="7">
    <location>
        <begin position="403"/>
        <end position="422"/>
    </location>
</feature>
<sequence>MAAGRQRRAGAGPAHRRCRRRGEVRDLRAAHRSHRARTVRGDGLQRLRGDRLPGRPGAGLPGWLGGGGGRRRRGVAGAVVPTGNGHGSDGVSDLLSKTPAPDGRSTATPVRAGRPSSPALAALRTVLPLLLAVVVLSIFSNSRNDAFLTWNNFNNILTQIAALGILAAGQTFLIIGGQMDLSVGSMVSFLAVLAAKMLGADWSDPAVIALCLVVGVVVGAIWGLIVAFLKVPPFILTLGGLSIFASLALVLANNTPVAVPEGLDWLGFGQPLGLRTPAFVLLVVLILAGLVLHFTKFGRNVYALGSSPQAAYLAGIPTKRLTVELFMLNGLIVGIAGLVMMARLSSGDPRSGIGLELSVIAATVLGGAALAGGRGTMVGTFFGALVFGVVGASLTFLRVPGAYQSLVSGGILVFAVLATALADRYRESGRRFARRAAATPSSVTGAAPPG</sequence>
<evidence type="ECO:0000256" key="4">
    <source>
        <dbReference type="ARBA" id="ARBA00022989"/>
    </source>
</evidence>
<keyword evidence="4 7" id="KW-1133">Transmembrane helix</keyword>
<feature type="transmembrane region" description="Helical" evidence="7">
    <location>
        <begin position="351"/>
        <end position="371"/>
    </location>
</feature>
<feature type="transmembrane region" description="Helical" evidence="7">
    <location>
        <begin position="325"/>
        <end position="345"/>
    </location>
</feature>
<gene>
    <name evidence="8" type="ORF">GIS00_26065</name>
</gene>
<dbReference type="PANTHER" id="PTHR32196">
    <property type="entry name" value="ABC TRANSPORTER PERMEASE PROTEIN YPHD-RELATED-RELATED"/>
    <property type="match status" value="1"/>
</dbReference>
<dbReference type="GO" id="GO:0022857">
    <property type="term" value="F:transmembrane transporter activity"/>
    <property type="evidence" value="ECO:0007669"/>
    <property type="project" value="InterPro"/>
</dbReference>
<dbReference type="CDD" id="cd06579">
    <property type="entry name" value="TM_PBP1_transp_AraH_like"/>
    <property type="match status" value="1"/>
</dbReference>
<feature type="region of interest" description="Disordered" evidence="6">
    <location>
        <begin position="1"/>
        <end position="114"/>
    </location>
</feature>
<feature type="transmembrane region" description="Helical" evidence="7">
    <location>
        <begin position="121"/>
        <end position="140"/>
    </location>
</feature>
<evidence type="ECO:0000256" key="1">
    <source>
        <dbReference type="ARBA" id="ARBA00004651"/>
    </source>
</evidence>
<dbReference type="AlphaFoldDB" id="A0A7K1FTB8"/>
<feature type="transmembrane region" description="Helical" evidence="7">
    <location>
        <begin position="378"/>
        <end position="397"/>
    </location>
</feature>
<comment type="subcellular location">
    <subcellularLocation>
        <location evidence="1">Cell membrane</location>
        <topology evidence="1">Multi-pass membrane protein</topology>
    </subcellularLocation>
</comment>
<evidence type="ECO:0000313" key="8">
    <source>
        <dbReference type="EMBL" id="MTD17402.1"/>
    </source>
</evidence>
<keyword evidence="5 7" id="KW-0472">Membrane</keyword>
<dbReference type="PANTHER" id="PTHR32196:SF72">
    <property type="entry name" value="RIBOSE IMPORT PERMEASE PROTEIN RBSC"/>
    <property type="match status" value="1"/>
</dbReference>
<dbReference type="Pfam" id="PF02653">
    <property type="entry name" value="BPD_transp_2"/>
    <property type="match status" value="1"/>
</dbReference>
<evidence type="ECO:0000256" key="5">
    <source>
        <dbReference type="ARBA" id="ARBA00023136"/>
    </source>
</evidence>
<dbReference type="GO" id="GO:0005886">
    <property type="term" value="C:plasma membrane"/>
    <property type="evidence" value="ECO:0007669"/>
    <property type="project" value="UniProtKB-SubCell"/>
</dbReference>
<reference evidence="8 9" key="1">
    <citation type="submission" date="2019-11" db="EMBL/GenBank/DDBJ databases">
        <authorList>
            <person name="Jiang L.-Q."/>
        </authorList>
    </citation>
    <scope>NUCLEOTIDE SEQUENCE [LARGE SCALE GENOMIC DNA]</scope>
    <source>
        <strain evidence="8 9">YIM 132087</strain>
    </source>
</reference>
<keyword evidence="9" id="KW-1185">Reference proteome</keyword>
<comment type="caution">
    <text evidence="8">The sequence shown here is derived from an EMBL/GenBank/DDBJ whole genome shotgun (WGS) entry which is preliminary data.</text>
</comment>
<dbReference type="EMBL" id="WLYK01000019">
    <property type="protein sequence ID" value="MTD17402.1"/>
    <property type="molecule type" value="Genomic_DNA"/>
</dbReference>
<evidence type="ECO:0000256" key="7">
    <source>
        <dbReference type="SAM" id="Phobius"/>
    </source>
</evidence>
<feature type="compositionally biased region" description="Basic and acidic residues" evidence="6">
    <location>
        <begin position="39"/>
        <end position="53"/>
    </location>
</feature>
<proteinExistence type="predicted"/>
<protein>
    <recommendedName>
        <fullName evidence="10">ABC transporter permease</fullName>
    </recommendedName>
</protein>
<feature type="transmembrane region" description="Helical" evidence="7">
    <location>
        <begin position="156"/>
        <end position="174"/>
    </location>
</feature>
<evidence type="ECO:0000313" key="9">
    <source>
        <dbReference type="Proteomes" id="UP000460221"/>
    </source>
</evidence>
<evidence type="ECO:0000256" key="2">
    <source>
        <dbReference type="ARBA" id="ARBA00022475"/>
    </source>
</evidence>
<evidence type="ECO:0000256" key="3">
    <source>
        <dbReference type="ARBA" id="ARBA00022692"/>
    </source>
</evidence>
<dbReference type="InterPro" id="IPR001851">
    <property type="entry name" value="ABC_transp_permease"/>
</dbReference>
<evidence type="ECO:0008006" key="10">
    <source>
        <dbReference type="Google" id="ProtNLM"/>
    </source>
</evidence>
<organism evidence="8 9">
    <name type="scientific">Nakamurella alba</name>
    <dbReference type="NCBI Taxonomy" id="2665158"/>
    <lineage>
        <taxon>Bacteria</taxon>
        <taxon>Bacillati</taxon>
        <taxon>Actinomycetota</taxon>
        <taxon>Actinomycetes</taxon>
        <taxon>Nakamurellales</taxon>
        <taxon>Nakamurellaceae</taxon>
        <taxon>Nakamurella</taxon>
    </lineage>
</organism>